<sequence>MPDCKRQTLPRRLRPVLLRPGGKGREHRISTWPQAHPVQAVAHSRADIRLQAQTRQEIHITQAQTQGQMPVFRADLPRLATGWHDLGHQPAATLTRGQANAPTRTRQPGQHPAFEQTLQIDRGVEAIGLQLA</sequence>
<evidence type="ECO:0000313" key="1">
    <source>
        <dbReference type="EMBL" id="MPN31723.1"/>
    </source>
</evidence>
<protein>
    <submittedName>
        <fullName evidence="1">Uncharacterized protein</fullName>
    </submittedName>
</protein>
<comment type="caution">
    <text evidence="1">The sequence shown here is derived from an EMBL/GenBank/DDBJ whole genome shotgun (WGS) entry which is preliminary data.</text>
</comment>
<proteinExistence type="predicted"/>
<organism evidence="1">
    <name type="scientific">bioreactor metagenome</name>
    <dbReference type="NCBI Taxonomy" id="1076179"/>
    <lineage>
        <taxon>unclassified sequences</taxon>
        <taxon>metagenomes</taxon>
        <taxon>ecological metagenomes</taxon>
    </lineage>
</organism>
<dbReference type="EMBL" id="VSSQ01083373">
    <property type="protein sequence ID" value="MPN31723.1"/>
    <property type="molecule type" value="Genomic_DNA"/>
</dbReference>
<name>A0A645H7D1_9ZZZZ</name>
<dbReference type="AlphaFoldDB" id="A0A645H7D1"/>
<accession>A0A645H7D1</accession>
<gene>
    <name evidence="1" type="ORF">SDC9_179197</name>
</gene>
<reference evidence="1" key="1">
    <citation type="submission" date="2019-08" db="EMBL/GenBank/DDBJ databases">
        <authorList>
            <person name="Kucharzyk K."/>
            <person name="Murdoch R.W."/>
            <person name="Higgins S."/>
            <person name="Loffler F."/>
        </authorList>
    </citation>
    <scope>NUCLEOTIDE SEQUENCE</scope>
</reference>